<protein>
    <submittedName>
        <fullName evidence="2">Uncharacterized protein</fullName>
    </submittedName>
</protein>
<reference evidence="2" key="2">
    <citation type="journal article" date="2020" name="Nat. Commun.">
        <title>Large-scale genome sequencing of mycorrhizal fungi provides insights into the early evolution of symbiotic traits.</title>
        <authorList>
            <person name="Miyauchi S."/>
            <person name="Kiss E."/>
            <person name="Kuo A."/>
            <person name="Drula E."/>
            <person name="Kohler A."/>
            <person name="Sanchez-Garcia M."/>
            <person name="Morin E."/>
            <person name="Andreopoulos B."/>
            <person name="Barry K.W."/>
            <person name="Bonito G."/>
            <person name="Buee M."/>
            <person name="Carver A."/>
            <person name="Chen C."/>
            <person name="Cichocki N."/>
            <person name="Clum A."/>
            <person name="Culley D."/>
            <person name="Crous P.W."/>
            <person name="Fauchery L."/>
            <person name="Girlanda M."/>
            <person name="Hayes R.D."/>
            <person name="Keri Z."/>
            <person name="LaButti K."/>
            <person name="Lipzen A."/>
            <person name="Lombard V."/>
            <person name="Magnuson J."/>
            <person name="Maillard F."/>
            <person name="Murat C."/>
            <person name="Nolan M."/>
            <person name="Ohm R.A."/>
            <person name="Pangilinan J."/>
            <person name="Pereira M.F."/>
            <person name="Perotto S."/>
            <person name="Peter M."/>
            <person name="Pfister S."/>
            <person name="Riley R."/>
            <person name="Sitrit Y."/>
            <person name="Stielow J.B."/>
            <person name="Szollosi G."/>
            <person name="Zifcakova L."/>
            <person name="Stursova M."/>
            <person name="Spatafora J.W."/>
            <person name="Tedersoo L."/>
            <person name="Vaario L.M."/>
            <person name="Yamada A."/>
            <person name="Yan M."/>
            <person name="Wang P."/>
            <person name="Xu J."/>
            <person name="Bruns T."/>
            <person name="Baldrian P."/>
            <person name="Vilgalys R."/>
            <person name="Dunand C."/>
            <person name="Henrissat B."/>
            <person name="Grigoriev I.V."/>
            <person name="Hibbett D."/>
            <person name="Nagy L.G."/>
            <person name="Martin F.M."/>
        </authorList>
    </citation>
    <scope>NUCLEOTIDE SEQUENCE</scope>
    <source>
        <strain evidence="2">Prilba</strain>
    </source>
</reference>
<dbReference type="Proteomes" id="UP000759537">
    <property type="component" value="Unassembled WGS sequence"/>
</dbReference>
<name>A0A9P5T6C6_9AGAM</name>
<feature type="region of interest" description="Disordered" evidence="1">
    <location>
        <begin position="153"/>
        <end position="233"/>
    </location>
</feature>
<evidence type="ECO:0000313" key="3">
    <source>
        <dbReference type="Proteomes" id="UP000759537"/>
    </source>
</evidence>
<sequence>MRDHTTLTLGRSIERSSRALRVSDAHTLGPAHTTQSRKPVAAEMKESHLTPVDYVDALGPPSLGKILECQALEAFHPHPNLPIYTDADKGHVQIGDLPLEIVDLWFEFWFLRLRILLILEVPEGSSSIYPHSEADSDVEEVEEGEGVADAAKTVAGNDEPIPESPKTPKLHPAALPPSQSPGRRSPVSPKSKLPSVGVSTGLLGWDKFGAPGPDRGHSYSDKDENSSRDVEDGNSLENFVDAGNEGYNGRHSLKSASHRLLSTLATRASYYLPLPVNRRTQTIRAQVVAR</sequence>
<organism evidence="2 3">
    <name type="scientific">Russula ochroleuca</name>
    <dbReference type="NCBI Taxonomy" id="152965"/>
    <lineage>
        <taxon>Eukaryota</taxon>
        <taxon>Fungi</taxon>
        <taxon>Dikarya</taxon>
        <taxon>Basidiomycota</taxon>
        <taxon>Agaricomycotina</taxon>
        <taxon>Agaricomycetes</taxon>
        <taxon>Russulales</taxon>
        <taxon>Russulaceae</taxon>
        <taxon>Russula</taxon>
    </lineage>
</organism>
<feature type="compositionally biased region" description="Low complexity" evidence="1">
    <location>
        <begin position="185"/>
        <end position="199"/>
    </location>
</feature>
<keyword evidence="3" id="KW-1185">Reference proteome</keyword>
<dbReference type="EMBL" id="WHVB01000013">
    <property type="protein sequence ID" value="KAF8477678.1"/>
    <property type="molecule type" value="Genomic_DNA"/>
</dbReference>
<feature type="compositionally biased region" description="Acidic residues" evidence="1">
    <location>
        <begin position="135"/>
        <end position="146"/>
    </location>
</feature>
<dbReference type="AlphaFoldDB" id="A0A9P5T6C6"/>
<proteinExistence type="predicted"/>
<evidence type="ECO:0000256" key="1">
    <source>
        <dbReference type="SAM" id="MobiDB-lite"/>
    </source>
</evidence>
<evidence type="ECO:0000313" key="2">
    <source>
        <dbReference type="EMBL" id="KAF8477678.1"/>
    </source>
</evidence>
<comment type="caution">
    <text evidence="2">The sequence shown here is derived from an EMBL/GenBank/DDBJ whole genome shotgun (WGS) entry which is preliminary data.</text>
</comment>
<gene>
    <name evidence="2" type="ORF">DFH94DRAFT_802855</name>
</gene>
<dbReference type="OrthoDB" id="3640at2759"/>
<accession>A0A9P5T6C6</accession>
<feature type="region of interest" description="Disordered" evidence="1">
    <location>
        <begin position="128"/>
        <end position="147"/>
    </location>
</feature>
<feature type="compositionally biased region" description="Basic and acidic residues" evidence="1">
    <location>
        <begin position="214"/>
        <end position="231"/>
    </location>
</feature>
<reference evidence="2" key="1">
    <citation type="submission" date="2019-10" db="EMBL/GenBank/DDBJ databases">
        <authorList>
            <consortium name="DOE Joint Genome Institute"/>
            <person name="Kuo A."/>
            <person name="Miyauchi S."/>
            <person name="Kiss E."/>
            <person name="Drula E."/>
            <person name="Kohler A."/>
            <person name="Sanchez-Garcia M."/>
            <person name="Andreopoulos B."/>
            <person name="Barry K.W."/>
            <person name="Bonito G."/>
            <person name="Buee M."/>
            <person name="Carver A."/>
            <person name="Chen C."/>
            <person name="Cichocki N."/>
            <person name="Clum A."/>
            <person name="Culley D."/>
            <person name="Crous P.W."/>
            <person name="Fauchery L."/>
            <person name="Girlanda M."/>
            <person name="Hayes R."/>
            <person name="Keri Z."/>
            <person name="LaButti K."/>
            <person name="Lipzen A."/>
            <person name="Lombard V."/>
            <person name="Magnuson J."/>
            <person name="Maillard F."/>
            <person name="Morin E."/>
            <person name="Murat C."/>
            <person name="Nolan M."/>
            <person name="Ohm R."/>
            <person name="Pangilinan J."/>
            <person name="Pereira M."/>
            <person name="Perotto S."/>
            <person name="Peter M."/>
            <person name="Riley R."/>
            <person name="Sitrit Y."/>
            <person name="Stielow B."/>
            <person name="Szollosi G."/>
            <person name="Zifcakova L."/>
            <person name="Stursova M."/>
            <person name="Spatafora J.W."/>
            <person name="Tedersoo L."/>
            <person name="Vaario L.-M."/>
            <person name="Yamada A."/>
            <person name="Yan M."/>
            <person name="Wang P."/>
            <person name="Xu J."/>
            <person name="Bruns T."/>
            <person name="Baldrian P."/>
            <person name="Vilgalys R."/>
            <person name="Henrissat B."/>
            <person name="Grigoriev I.V."/>
            <person name="Hibbett D."/>
            <person name="Nagy L.G."/>
            <person name="Martin F.M."/>
        </authorList>
    </citation>
    <scope>NUCLEOTIDE SEQUENCE</scope>
    <source>
        <strain evidence="2">Prilba</strain>
    </source>
</reference>